<feature type="transmembrane region" description="Helical" evidence="6">
    <location>
        <begin position="282"/>
        <end position="305"/>
    </location>
</feature>
<feature type="region of interest" description="Disordered" evidence="5">
    <location>
        <begin position="1"/>
        <end position="62"/>
    </location>
</feature>
<evidence type="ECO:0000313" key="8">
    <source>
        <dbReference type="Proteomes" id="UP000076842"/>
    </source>
</evidence>
<evidence type="ECO:0000256" key="2">
    <source>
        <dbReference type="ARBA" id="ARBA00022692"/>
    </source>
</evidence>
<feature type="transmembrane region" description="Helical" evidence="6">
    <location>
        <begin position="520"/>
        <end position="540"/>
    </location>
</feature>
<dbReference type="GO" id="GO:0005886">
    <property type="term" value="C:plasma membrane"/>
    <property type="evidence" value="ECO:0007669"/>
    <property type="project" value="TreeGrafter"/>
</dbReference>
<keyword evidence="2 6" id="KW-0812">Transmembrane</keyword>
<evidence type="ECO:0000256" key="3">
    <source>
        <dbReference type="ARBA" id="ARBA00022989"/>
    </source>
</evidence>
<sequence length="717" mass="78462">MLPTISRPASPRSPRPETSEQATVSFGDEPKTPTEGKDTVSELPVTPRRRRVRRGTVAEEDAVSLHPPSFAQSEFETIIRRQRHNRPHNIKAPPNLRTRYPNLDHDWEFAGWGKTSYLELLEPDISHATERLDELKRTPRMGQFLASAIAGNDIIGSVFYAFPAVAAACGIYSPIALLFSSVILILFRPIMLELVAAVRLNGGTYAYLLQFSGKSLAAVGAAATLLDAVSTSTISAATAGSYLVGELNVGNARLVEILLAVGFLVLIAAIALAGLRESGGVALTMLCIHILVMLALMIASTVSWARHGSSLLIYNFSLRPSSASQTARAMFNGICIGFLGVTGFECTPTYIESVQPGAFPSVLRNLIVAVTALNAPLMLLVLANISMDQITDGANVLSVLAETVAGKWLRIIVVVDAIAVLLGGVLAGVVMLCGLVDRLAHDHTLPHVFLKRLPFTQSEFVSIGFSLALSLVMYASCGFSLDLLSSMFAIAFLFLMALYPLSHIMLRFNRDRLPRKYHSALGWSVLAMASMIVLWVGNIVQDPKTIGLFAAYFGVVWLSLWILKSQVLLARLALWVYDQVALYRIRWFKGMDASVGRMMVKLRRRAVCVWVKTDDMFSLIHAILYVQQNEATTRIVFIHAYQNADSIPTEMEANCKLVDEGFPAITIDLVFVQGTFSPVLVEAVSSRLDVPRSCMFISCLSPYHGYELSDYGGVRTI</sequence>
<gene>
    <name evidence="7" type="ORF">CALCODRAFT_458622</name>
</gene>
<evidence type="ECO:0008006" key="9">
    <source>
        <dbReference type="Google" id="ProtNLM"/>
    </source>
</evidence>
<feature type="transmembrane region" description="Helical" evidence="6">
    <location>
        <begin position="257"/>
        <end position="275"/>
    </location>
</feature>
<dbReference type="Gene3D" id="1.20.1740.10">
    <property type="entry name" value="Amino acid/polyamine transporter I"/>
    <property type="match status" value="1"/>
</dbReference>
<feature type="transmembrane region" description="Helical" evidence="6">
    <location>
        <begin position="365"/>
        <end position="387"/>
    </location>
</feature>
<organism evidence="7 8">
    <name type="scientific">Calocera cornea HHB12733</name>
    <dbReference type="NCBI Taxonomy" id="1353952"/>
    <lineage>
        <taxon>Eukaryota</taxon>
        <taxon>Fungi</taxon>
        <taxon>Dikarya</taxon>
        <taxon>Basidiomycota</taxon>
        <taxon>Agaricomycotina</taxon>
        <taxon>Dacrymycetes</taxon>
        <taxon>Dacrymycetales</taxon>
        <taxon>Dacrymycetaceae</taxon>
        <taxon>Calocera</taxon>
    </lineage>
</organism>
<dbReference type="EMBL" id="KV424051">
    <property type="protein sequence ID" value="KZT52939.1"/>
    <property type="molecule type" value="Genomic_DNA"/>
</dbReference>
<evidence type="ECO:0000256" key="4">
    <source>
        <dbReference type="ARBA" id="ARBA00023136"/>
    </source>
</evidence>
<dbReference type="InterPro" id="IPR002293">
    <property type="entry name" value="AA/rel_permease1"/>
</dbReference>
<feature type="non-terminal residue" evidence="7">
    <location>
        <position position="717"/>
    </location>
</feature>
<dbReference type="Pfam" id="PF13520">
    <property type="entry name" value="AA_permease_2"/>
    <property type="match status" value="1"/>
</dbReference>
<feature type="transmembrane region" description="Helical" evidence="6">
    <location>
        <begin position="325"/>
        <end position="344"/>
    </location>
</feature>
<evidence type="ECO:0000256" key="5">
    <source>
        <dbReference type="SAM" id="MobiDB-lite"/>
    </source>
</evidence>
<dbReference type="OrthoDB" id="1718410at2759"/>
<dbReference type="PANTHER" id="PTHR43243:SF20">
    <property type="entry name" value="CATIONIC AMINO ACID TRANSPORTER 3"/>
    <property type="match status" value="1"/>
</dbReference>
<feature type="transmembrane region" description="Helical" evidence="6">
    <location>
        <begin position="546"/>
        <end position="563"/>
    </location>
</feature>
<reference evidence="7 8" key="1">
    <citation type="journal article" date="2016" name="Mol. Biol. Evol.">
        <title>Comparative Genomics of Early-Diverging Mushroom-Forming Fungi Provides Insights into the Origins of Lignocellulose Decay Capabilities.</title>
        <authorList>
            <person name="Nagy L.G."/>
            <person name="Riley R."/>
            <person name="Tritt A."/>
            <person name="Adam C."/>
            <person name="Daum C."/>
            <person name="Floudas D."/>
            <person name="Sun H."/>
            <person name="Yadav J.S."/>
            <person name="Pangilinan J."/>
            <person name="Larsson K.H."/>
            <person name="Matsuura K."/>
            <person name="Barry K."/>
            <person name="Labutti K."/>
            <person name="Kuo R."/>
            <person name="Ohm R.A."/>
            <person name="Bhattacharya S.S."/>
            <person name="Shirouzu T."/>
            <person name="Yoshinaga Y."/>
            <person name="Martin F.M."/>
            <person name="Grigoriev I.V."/>
            <person name="Hibbett D.S."/>
        </authorList>
    </citation>
    <scope>NUCLEOTIDE SEQUENCE [LARGE SCALE GENOMIC DNA]</scope>
    <source>
        <strain evidence="7 8">HHB12733</strain>
    </source>
</reference>
<evidence type="ECO:0000313" key="7">
    <source>
        <dbReference type="EMBL" id="KZT52939.1"/>
    </source>
</evidence>
<dbReference type="PANTHER" id="PTHR43243">
    <property type="entry name" value="INNER MEMBRANE TRANSPORTER YGJI-RELATED"/>
    <property type="match status" value="1"/>
</dbReference>
<comment type="subcellular location">
    <subcellularLocation>
        <location evidence="1">Membrane</location>
        <topology evidence="1">Multi-pass membrane protein</topology>
    </subcellularLocation>
</comment>
<feature type="transmembrane region" description="Helical" evidence="6">
    <location>
        <begin position="407"/>
        <end position="440"/>
    </location>
</feature>
<dbReference type="STRING" id="1353952.A0A165DJF4"/>
<dbReference type="InParanoid" id="A0A165DJF4"/>
<feature type="transmembrane region" description="Helical" evidence="6">
    <location>
        <begin position="144"/>
        <end position="165"/>
    </location>
</feature>
<keyword evidence="3 6" id="KW-1133">Transmembrane helix</keyword>
<evidence type="ECO:0000256" key="6">
    <source>
        <dbReference type="SAM" id="Phobius"/>
    </source>
</evidence>
<evidence type="ECO:0000256" key="1">
    <source>
        <dbReference type="ARBA" id="ARBA00004141"/>
    </source>
</evidence>
<dbReference type="AlphaFoldDB" id="A0A165DJF4"/>
<feature type="transmembrane region" description="Helical" evidence="6">
    <location>
        <begin position="460"/>
        <end position="481"/>
    </location>
</feature>
<protein>
    <recommendedName>
        <fullName evidence="9">Amino acid transporter</fullName>
    </recommendedName>
</protein>
<name>A0A165DJF4_9BASI</name>
<dbReference type="GO" id="GO:0015171">
    <property type="term" value="F:amino acid transmembrane transporter activity"/>
    <property type="evidence" value="ECO:0007669"/>
    <property type="project" value="TreeGrafter"/>
</dbReference>
<keyword evidence="4 6" id="KW-0472">Membrane</keyword>
<feature type="compositionally biased region" description="Low complexity" evidence="5">
    <location>
        <begin position="1"/>
        <end position="12"/>
    </location>
</feature>
<feature type="transmembrane region" description="Helical" evidence="6">
    <location>
        <begin position="487"/>
        <end position="508"/>
    </location>
</feature>
<accession>A0A165DJF4</accession>
<dbReference type="Proteomes" id="UP000076842">
    <property type="component" value="Unassembled WGS sequence"/>
</dbReference>
<feature type="transmembrane region" description="Helical" evidence="6">
    <location>
        <begin position="171"/>
        <end position="195"/>
    </location>
</feature>
<proteinExistence type="predicted"/>
<feature type="compositionally biased region" description="Basic and acidic residues" evidence="5">
    <location>
        <begin position="28"/>
        <end position="40"/>
    </location>
</feature>
<keyword evidence="8" id="KW-1185">Reference proteome</keyword>